<accession>A0A1G6B2F3</accession>
<name>A0A1G6B2F3_EUBOX</name>
<dbReference type="Pfam" id="PF05016">
    <property type="entry name" value="ParE_toxin"/>
    <property type="match status" value="1"/>
</dbReference>
<dbReference type="InterPro" id="IPR007712">
    <property type="entry name" value="RelE/ParE_toxin"/>
</dbReference>
<dbReference type="EMBL" id="FMXR01000008">
    <property type="protein sequence ID" value="SDB14861.1"/>
    <property type="molecule type" value="Genomic_DNA"/>
</dbReference>
<evidence type="ECO:0000313" key="3">
    <source>
        <dbReference type="Proteomes" id="UP000199228"/>
    </source>
</evidence>
<dbReference type="STRING" id="1732.SAMN02910417_01086"/>
<sequence>MREVDAVRYSKAAQKFIKKQDAKERNRIKKAIEDNLKHVPATGDIKPLAGFFDGRKRLQIGSIRIIFKYDKDNHLLILSILDIGNRGDIYK</sequence>
<dbReference type="SUPFAM" id="SSF143011">
    <property type="entry name" value="RelE-like"/>
    <property type="match status" value="1"/>
</dbReference>
<dbReference type="RefSeq" id="WP_090173039.1">
    <property type="nucleotide sequence ID" value="NZ_FMXR01000008.1"/>
</dbReference>
<reference evidence="2 3" key="1">
    <citation type="submission" date="2016-10" db="EMBL/GenBank/DDBJ databases">
        <authorList>
            <person name="de Groot N.N."/>
        </authorList>
    </citation>
    <scope>NUCLEOTIDE SEQUENCE [LARGE SCALE GENOMIC DNA]</scope>
    <source>
        <strain evidence="2 3">DSM 3217</strain>
    </source>
</reference>
<keyword evidence="1" id="KW-1277">Toxin-antitoxin system</keyword>
<protein>
    <submittedName>
        <fullName evidence="2">mRNA interferase RelE/StbE</fullName>
    </submittedName>
</protein>
<evidence type="ECO:0000313" key="2">
    <source>
        <dbReference type="EMBL" id="SDB14861.1"/>
    </source>
</evidence>
<proteinExistence type="predicted"/>
<dbReference type="AlphaFoldDB" id="A0A1G6B2F3"/>
<dbReference type="Proteomes" id="UP000199228">
    <property type="component" value="Unassembled WGS sequence"/>
</dbReference>
<keyword evidence="3" id="KW-1185">Reference proteome</keyword>
<evidence type="ECO:0000256" key="1">
    <source>
        <dbReference type="ARBA" id="ARBA00022649"/>
    </source>
</evidence>
<dbReference type="OrthoDB" id="9805098at2"/>
<gene>
    <name evidence="2" type="ORF">SAMN02910417_01086</name>
</gene>
<organism evidence="2 3">
    <name type="scientific">Eubacterium oxidoreducens</name>
    <dbReference type="NCBI Taxonomy" id="1732"/>
    <lineage>
        <taxon>Bacteria</taxon>
        <taxon>Bacillati</taxon>
        <taxon>Bacillota</taxon>
        <taxon>Clostridia</taxon>
        <taxon>Eubacteriales</taxon>
        <taxon>Eubacteriaceae</taxon>
        <taxon>Eubacterium</taxon>
    </lineage>
</organism>
<dbReference type="InterPro" id="IPR035093">
    <property type="entry name" value="RelE/ParE_toxin_dom_sf"/>
</dbReference>
<dbReference type="Gene3D" id="3.30.2310.20">
    <property type="entry name" value="RelE-like"/>
    <property type="match status" value="1"/>
</dbReference>